<evidence type="ECO:0000256" key="1">
    <source>
        <dbReference type="SAM" id="Phobius"/>
    </source>
</evidence>
<gene>
    <name evidence="3" type="ORF">ABB55_19930</name>
</gene>
<accession>A0A0P6WHK8</accession>
<dbReference type="EMBL" id="LJYW01000001">
    <property type="protein sequence ID" value="KPL54205.1"/>
    <property type="molecule type" value="Genomic_DNA"/>
</dbReference>
<sequence>MKPPTDLPGTAEPVLAGRPAGPAADIEARRAQLARLKGIGLMCLALACFSVLDGAAKWLVRDMPALQVTFVRYTVALALIAAFLNPWTQADAWTTRRPFLQFVRGLLLFGSTIFNFIAVRTLQLADTMAIAFATPFLIALLSGPLLGERIGWKNWVAILIGFAGVLVITRPGTGGFQTAMLWSFGSVACYAAYGIATRTLSGIDSTASMLVISAAIPVGMLAPVMPAVWVWPPTTLDWALMLLLGLAGAVGHFFLIRAYTHAPAPVVAPFIYTQIVWAVLIGYLVFGDLPGLNTIVGASIVIGSGLYLIWRETGPSAGR</sequence>
<dbReference type="InterPro" id="IPR000620">
    <property type="entry name" value="EamA_dom"/>
</dbReference>
<comment type="caution">
    <text evidence="3">The sequence shown here is derived from an EMBL/GenBank/DDBJ whole genome shotgun (WGS) entry which is preliminary data.</text>
</comment>
<feature type="transmembrane region" description="Helical" evidence="1">
    <location>
        <begin position="208"/>
        <end position="232"/>
    </location>
</feature>
<keyword evidence="1" id="KW-0812">Transmembrane</keyword>
<dbReference type="STRING" id="665126.ABB55_19930"/>
<proteinExistence type="predicted"/>
<dbReference type="AlphaFoldDB" id="A0A0P6WHK8"/>
<feature type="transmembrane region" description="Helical" evidence="1">
    <location>
        <begin position="124"/>
        <end position="143"/>
    </location>
</feature>
<reference evidence="3 4" key="1">
    <citation type="submission" date="2015-09" db="EMBL/GenBank/DDBJ databases">
        <authorList>
            <person name="Jackson K.R."/>
            <person name="Lunt B.L."/>
            <person name="Fisher J.N.B."/>
            <person name="Gardner A.V."/>
            <person name="Bailey M.E."/>
            <person name="Deus L.M."/>
            <person name="Earl A.S."/>
            <person name="Gibby P.D."/>
            <person name="Hartmann K.A."/>
            <person name="Liu J.E."/>
            <person name="Manci A.M."/>
            <person name="Nielsen D.A."/>
            <person name="Solomon M.B."/>
            <person name="Breakwell D.P."/>
            <person name="Burnett S.H."/>
            <person name="Grose J.H."/>
        </authorList>
    </citation>
    <scope>NUCLEOTIDE SEQUENCE [LARGE SCALE GENOMIC DNA]</scope>
    <source>
        <strain evidence="3 4">16</strain>
    </source>
</reference>
<reference evidence="3 4" key="2">
    <citation type="submission" date="2015-10" db="EMBL/GenBank/DDBJ databases">
        <title>Draft Genome Sequence of Prosthecomicrobium hirschii ATCC 27832.</title>
        <authorList>
            <person name="Daniel J."/>
            <person name="Givan S.A."/>
            <person name="Brun Y.V."/>
            <person name="Brown P.J."/>
        </authorList>
    </citation>
    <scope>NUCLEOTIDE SEQUENCE [LARGE SCALE GENOMIC DNA]</scope>
    <source>
        <strain evidence="3 4">16</strain>
    </source>
</reference>
<dbReference type="PANTHER" id="PTHR22911:SF103">
    <property type="entry name" value="BLR2811 PROTEIN"/>
    <property type="match status" value="1"/>
</dbReference>
<dbReference type="Pfam" id="PF00892">
    <property type="entry name" value="EamA"/>
    <property type="match status" value="2"/>
</dbReference>
<dbReference type="GO" id="GO:0016020">
    <property type="term" value="C:membrane"/>
    <property type="evidence" value="ECO:0007669"/>
    <property type="project" value="InterPro"/>
</dbReference>
<feature type="transmembrane region" description="Helical" evidence="1">
    <location>
        <begin position="66"/>
        <end position="87"/>
    </location>
</feature>
<feature type="transmembrane region" description="Helical" evidence="1">
    <location>
        <begin position="292"/>
        <end position="310"/>
    </location>
</feature>
<feature type="domain" description="EamA" evidence="2">
    <location>
        <begin position="178"/>
        <end position="304"/>
    </location>
</feature>
<dbReference type="Gene3D" id="1.10.3730.20">
    <property type="match status" value="1"/>
</dbReference>
<evidence type="ECO:0000259" key="2">
    <source>
        <dbReference type="Pfam" id="PF00892"/>
    </source>
</evidence>
<keyword evidence="1" id="KW-0472">Membrane</keyword>
<feature type="domain" description="EamA" evidence="2">
    <location>
        <begin position="37"/>
        <end position="169"/>
    </location>
</feature>
<keyword evidence="4" id="KW-1185">Reference proteome</keyword>
<organism evidence="3 4">
    <name type="scientific">Prosthecodimorpha hirschii</name>
    <dbReference type="NCBI Taxonomy" id="665126"/>
    <lineage>
        <taxon>Bacteria</taxon>
        <taxon>Pseudomonadati</taxon>
        <taxon>Pseudomonadota</taxon>
        <taxon>Alphaproteobacteria</taxon>
        <taxon>Hyphomicrobiales</taxon>
        <taxon>Ancalomicrobiaceae</taxon>
        <taxon>Prosthecodimorpha</taxon>
    </lineage>
</organism>
<dbReference type="Proteomes" id="UP000048984">
    <property type="component" value="Unassembled WGS sequence"/>
</dbReference>
<feature type="transmembrane region" description="Helical" evidence="1">
    <location>
        <begin position="39"/>
        <end position="60"/>
    </location>
</feature>
<evidence type="ECO:0000313" key="4">
    <source>
        <dbReference type="Proteomes" id="UP000048984"/>
    </source>
</evidence>
<dbReference type="SUPFAM" id="SSF103481">
    <property type="entry name" value="Multidrug resistance efflux transporter EmrE"/>
    <property type="match status" value="2"/>
</dbReference>
<feature type="transmembrane region" description="Helical" evidence="1">
    <location>
        <begin position="238"/>
        <end position="259"/>
    </location>
</feature>
<feature type="transmembrane region" description="Helical" evidence="1">
    <location>
        <begin position="155"/>
        <end position="173"/>
    </location>
</feature>
<dbReference type="InterPro" id="IPR037185">
    <property type="entry name" value="EmrE-like"/>
</dbReference>
<evidence type="ECO:0000313" key="3">
    <source>
        <dbReference type="EMBL" id="KPL54205.1"/>
    </source>
</evidence>
<dbReference type="PANTHER" id="PTHR22911">
    <property type="entry name" value="ACYL-MALONYL CONDENSING ENZYME-RELATED"/>
    <property type="match status" value="1"/>
</dbReference>
<feature type="transmembrane region" description="Helical" evidence="1">
    <location>
        <begin position="99"/>
        <end position="118"/>
    </location>
</feature>
<feature type="transmembrane region" description="Helical" evidence="1">
    <location>
        <begin position="179"/>
        <end position="196"/>
    </location>
</feature>
<feature type="transmembrane region" description="Helical" evidence="1">
    <location>
        <begin position="266"/>
        <end position="286"/>
    </location>
</feature>
<dbReference type="RefSeq" id="WP_054360373.1">
    <property type="nucleotide sequence ID" value="NZ_LJYW01000001.1"/>
</dbReference>
<protein>
    <recommendedName>
        <fullName evidence="2">EamA domain-containing protein</fullName>
    </recommendedName>
</protein>
<name>A0A0P6WHK8_9HYPH</name>
<keyword evidence="1" id="KW-1133">Transmembrane helix</keyword>